<dbReference type="InterPro" id="IPR018640">
    <property type="entry name" value="DUF2063"/>
</dbReference>
<dbReference type="AlphaFoldDB" id="A0A5C0AXQ5"/>
<evidence type="ECO:0000313" key="2">
    <source>
        <dbReference type="EMBL" id="QEI06213.1"/>
    </source>
</evidence>
<evidence type="ECO:0000259" key="1">
    <source>
        <dbReference type="Pfam" id="PF09836"/>
    </source>
</evidence>
<dbReference type="RefSeq" id="WP_148814596.1">
    <property type="nucleotide sequence ID" value="NZ_CP043046.1"/>
</dbReference>
<dbReference type="Proteomes" id="UP000325161">
    <property type="component" value="Chromosome"/>
</dbReference>
<evidence type="ECO:0000313" key="3">
    <source>
        <dbReference type="Proteomes" id="UP000325161"/>
    </source>
</evidence>
<keyword evidence="3" id="KW-1185">Reference proteome</keyword>
<proteinExistence type="predicted"/>
<dbReference type="EMBL" id="CP043046">
    <property type="protein sequence ID" value="QEI06213.1"/>
    <property type="molecule type" value="Genomic_DNA"/>
</dbReference>
<protein>
    <submittedName>
        <fullName evidence="2">DUF2063 domain-containing protein</fullName>
    </submittedName>
</protein>
<feature type="domain" description="Putative DNA-binding" evidence="1">
    <location>
        <begin position="10"/>
        <end position="98"/>
    </location>
</feature>
<gene>
    <name evidence="2" type="ORF">FXN63_10465</name>
</gene>
<dbReference type="InterPro" id="IPR044922">
    <property type="entry name" value="DUF2063_N_sf"/>
</dbReference>
<dbReference type="Gene3D" id="1.10.150.690">
    <property type="entry name" value="DUF2063"/>
    <property type="match status" value="1"/>
</dbReference>
<dbReference type="KEGG" id="pacr:FXN63_10465"/>
<sequence>MNTDTSSLGEFQSAFAAALFADDCSFDPIAALTRQPAFAIYRNTVRKACIDALEANYPAVARLVGEEWFRAVASIYAVSTPPRDARLMHYGADFADFLANFEPAASLTYLPDVARLDRLWTEAHVAAGTTVLDGSALASLPPESLGAMVLAPHPAARWAWFDNEPIHTIWHRNRADEHDTADIAWHGEGSLLTRPQDSVCWFELDRGDVAFLNACEAGQTLADAASASLQAQPDVDLSTLLAKLLRAGAFAGIH</sequence>
<dbReference type="Pfam" id="PF09836">
    <property type="entry name" value="DUF2063"/>
    <property type="match status" value="1"/>
</dbReference>
<name>A0A5C0AXQ5_9BURK</name>
<organism evidence="2 3">
    <name type="scientific">Pigmentiphaga aceris</name>
    <dbReference type="NCBI Taxonomy" id="1940612"/>
    <lineage>
        <taxon>Bacteria</taxon>
        <taxon>Pseudomonadati</taxon>
        <taxon>Pseudomonadota</taxon>
        <taxon>Betaproteobacteria</taxon>
        <taxon>Burkholderiales</taxon>
        <taxon>Alcaligenaceae</taxon>
        <taxon>Pigmentiphaga</taxon>
    </lineage>
</organism>
<dbReference type="OrthoDB" id="4146344at2"/>
<reference evidence="2 3" key="1">
    <citation type="submission" date="2019-08" db="EMBL/GenBank/DDBJ databases">
        <title>Amphibian skin-associated Pigmentiphaga: genome sequence and occurrence across geography and hosts.</title>
        <authorList>
            <person name="Bletz M.C."/>
            <person name="Bunk B."/>
            <person name="Sproeer C."/>
            <person name="Biwer P."/>
            <person name="Reiter S."/>
            <person name="Rabemananjara F.C.E."/>
            <person name="Schulz S."/>
            <person name="Overmann J."/>
            <person name="Vences M."/>
        </authorList>
    </citation>
    <scope>NUCLEOTIDE SEQUENCE [LARGE SCALE GENOMIC DNA]</scope>
    <source>
        <strain evidence="2 3">Mada1488</strain>
    </source>
</reference>
<accession>A0A5C0AXQ5</accession>